<reference evidence="1 2" key="1">
    <citation type="journal article" date="2010" name="Proc. Natl. Acad. Sci. U.S.A.">
        <title>A Nitrospira metagenome illuminates the physiology and evolution of globally important nitrite-oxidizing bacteria.</title>
        <authorList>
            <person name="Lucker S."/>
            <person name="Wagner M."/>
            <person name="Maixner F."/>
            <person name="Pelletier E."/>
            <person name="Koch H."/>
            <person name="Vacherie B."/>
            <person name="Rattei T."/>
            <person name="Sinninghe Damste J."/>
            <person name="Spieck E."/>
            <person name="Le Paslier D."/>
            <person name="Daims H."/>
        </authorList>
    </citation>
    <scope>NUCLEOTIDE SEQUENCE [LARGE SCALE GENOMIC DNA]</scope>
</reference>
<name>D8PEP8_9BACT</name>
<dbReference type="InterPro" id="IPR010272">
    <property type="entry name" value="T6SS_TssF"/>
</dbReference>
<dbReference type="KEGG" id="nde:NIDE1983"/>
<dbReference type="NCBIfam" id="TIGR03359">
    <property type="entry name" value="VI_chp_6"/>
    <property type="match status" value="1"/>
</dbReference>
<keyword evidence="2" id="KW-1185">Reference proteome</keyword>
<evidence type="ECO:0008006" key="3">
    <source>
        <dbReference type="Google" id="ProtNLM"/>
    </source>
</evidence>
<dbReference type="AlphaFoldDB" id="D8PEP8"/>
<dbReference type="eggNOG" id="COG3519">
    <property type="taxonomic scope" value="Bacteria"/>
</dbReference>
<dbReference type="EMBL" id="FP929003">
    <property type="protein sequence ID" value="CBK41707.1"/>
    <property type="molecule type" value="Genomic_DNA"/>
</dbReference>
<evidence type="ECO:0000313" key="2">
    <source>
        <dbReference type="Proteomes" id="UP000001660"/>
    </source>
</evidence>
<protein>
    <recommendedName>
        <fullName evidence="3">Type VI secretion system baseplate subunit TssF</fullName>
    </recommendedName>
</protein>
<dbReference type="HOGENOM" id="CLU_028593_2_0_0"/>
<dbReference type="STRING" id="330214.NIDE1983"/>
<dbReference type="PANTHER" id="PTHR35370">
    <property type="entry name" value="CYTOPLASMIC PROTEIN-RELATED-RELATED"/>
    <property type="match status" value="1"/>
</dbReference>
<organism evidence="1 2">
    <name type="scientific">Nitrospira defluvii</name>
    <dbReference type="NCBI Taxonomy" id="330214"/>
    <lineage>
        <taxon>Bacteria</taxon>
        <taxon>Pseudomonadati</taxon>
        <taxon>Nitrospirota</taxon>
        <taxon>Nitrospiria</taxon>
        <taxon>Nitrospirales</taxon>
        <taxon>Nitrospiraceae</taxon>
        <taxon>Nitrospira</taxon>
    </lineage>
</organism>
<dbReference type="Pfam" id="PF05947">
    <property type="entry name" value="T6SS_TssF"/>
    <property type="match status" value="1"/>
</dbReference>
<evidence type="ECO:0000313" key="1">
    <source>
        <dbReference type="EMBL" id="CBK41707.1"/>
    </source>
</evidence>
<accession>D8PEP8</accession>
<dbReference type="OrthoDB" id="9763676at2"/>
<dbReference type="Proteomes" id="UP000001660">
    <property type="component" value="Chromosome"/>
</dbReference>
<gene>
    <name evidence="1" type="ORF">NIDE1983</name>
</gene>
<dbReference type="PANTHER" id="PTHR35370:SF1">
    <property type="entry name" value="TYPE VI SECRETION SYSTEM COMPONENT TSSF1"/>
    <property type="match status" value="1"/>
</dbReference>
<proteinExistence type="predicted"/>
<sequence>MQETLLEYYERELSAIRQLGQEFAQAYPKVAGRLLLEPNKCEDPHVERLIQAFAFLAARVHLKIDEEFPQVTDALLGMLYPHYLAPIPSMSVVEFVPDPEQGKLTSGYVMPAGTQLYSRPIDGTQCRFRTCYATTLWPITLASVKVQPSDRALPGGKPGTALKLELHSLGGLTFKDLQVDALRFYLNGEAPLAYALYELLLNHTYEVRCRAAGAKPGEKPVVLPPGCLRPVGFEKDEGLLPYPPQALLGYRLLHEYFTFPQKFLFVELSGLQRAVKVGVGNKLEVELILDQAPRSDYMPTVETFRLGCAPVVNLFSHTAEPIRLDQTQHEYRVIPEVRRPLASEIYSIDAVSLMSGETQTVRPVQPIYSLKHTRTDRDQSAFWYQTRRPSDRKGDAGTEVYVSLVDLALNPTVPAGDTLMLSTTCTNRGLTGRLPMDDPRGDFELEKAAPVARIRALVKPTQPIQPPLGGDRQWRFISHLSLNYLSLTEGGPHALQEILRLYDFSDSSVVHQQIDGITKVSSRRVTRRPTSMGWSGFCRGMEVTLEFNESKYVGSSVYLFASVLEKFFALYASLNSFTQFVARTEQRERPLKQWPPRAGEQILI</sequence>
<dbReference type="PIRSF" id="PIRSF028304">
    <property type="entry name" value="UCP028304"/>
    <property type="match status" value="1"/>
</dbReference>